<feature type="domain" description="Glucose-methanol-choline oxidoreductase N-terminal" evidence="7">
    <location>
        <begin position="257"/>
        <end position="271"/>
    </location>
</feature>
<reference evidence="8" key="1">
    <citation type="submission" date="2020-11" db="EMBL/GenBank/DDBJ databases">
        <title>Sequencing the genomes of 1000 actinobacteria strains.</title>
        <authorList>
            <person name="Klenk H.-P."/>
        </authorList>
    </citation>
    <scope>NUCLEOTIDE SEQUENCE</scope>
    <source>
        <strain evidence="8">DSM 45356</strain>
    </source>
</reference>
<dbReference type="GO" id="GO:0008812">
    <property type="term" value="F:choline dehydrogenase activity"/>
    <property type="evidence" value="ECO:0007669"/>
    <property type="project" value="UniProtKB-EC"/>
</dbReference>
<dbReference type="Proteomes" id="UP000622552">
    <property type="component" value="Unassembled WGS sequence"/>
</dbReference>
<dbReference type="InterPro" id="IPR007867">
    <property type="entry name" value="GMC_OxRtase_C"/>
</dbReference>
<dbReference type="RefSeq" id="WP_231399098.1">
    <property type="nucleotide sequence ID" value="NZ_BONS01000013.1"/>
</dbReference>
<comment type="cofactor">
    <cofactor evidence="1 5">
        <name>FAD</name>
        <dbReference type="ChEBI" id="CHEBI:57692"/>
    </cofactor>
</comment>
<dbReference type="PIRSF" id="PIRSF000137">
    <property type="entry name" value="Alcohol_oxidase"/>
    <property type="match status" value="1"/>
</dbReference>
<keyword evidence="4 5" id="KW-0274">FAD</keyword>
<evidence type="ECO:0000256" key="4">
    <source>
        <dbReference type="ARBA" id="ARBA00022827"/>
    </source>
</evidence>
<proteinExistence type="inferred from homology"/>
<dbReference type="SUPFAM" id="SSF51905">
    <property type="entry name" value="FAD/NAD(P)-binding domain"/>
    <property type="match status" value="1"/>
</dbReference>
<dbReference type="InterPro" id="IPR012132">
    <property type="entry name" value="GMC_OxRdtase"/>
</dbReference>
<feature type="region of interest" description="Disordered" evidence="6">
    <location>
        <begin position="173"/>
        <end position="193"/>
    </location>
</feature>
<protein>
    <submittedName>
        <fullName evidence="8">Choline dehydrogenase</fullName>
        <ecNumber evidence="8">1.1.99.1</ecNumber>
    </submittedName>
</protein>
<gene>
    <name evidence="8" type="ORF">IW245_008074</name>
</gene>
<evidence type="ECO:0000256" key="1">
    <source>
        <dbReference type="ARBA" id="ARBA00001974"/>
    </source>
</evidence>
<dbReference type="Pfam" id="PF00732">
    <property type="entry name" value="GMC_oxred_N"/>
    <property type="match status" value="1"/>
</dbReference>
<dbReference type="InterPro" id="IPR036188">
    <property type="entry name" value="FAD/NAD-bd_sf"/>
</dbReference>
<dbReference type="Gene3D" id="3.30.410.40">
    <property type="match status" value="1"/>
</dbReference>
<dbReference type="AlphaFoldDB" id="A0A8J7GQG9"/>
<evidence type="ECO:0000256" key="6">
    <source>
        <dbReference type="SAM" id="MobiDB-lite"/>
    </source>
</evidence>
<sequence>MSVLDTFDDIIVGAGSAGIPLAARLSADPARRVLLIEAGPDYPTPAETPEDLLDGNQMSLIDHDWRFTAGLLPTRPTRYFQGKVAGGASSVGNTIAIRGVPDDFDGWAAAGNPEWAWSKVLPHFLALENDQDFGGEFHGHDGPVPIRRWRPEELTPAQRSFYEGCLAAGYPRVDDHNHPESTGVGPAPSNRRDLRERVSTASAYLTPEVRARENLTILADAAVSRVLLDDGVVRGVEVLSGSTTQELRARRVVLSAGAVCTPAILLRSGIGPSDDLRRLGIDVRLDLPGVGAGLSDQARTGVFMVPKPGAENFGKSVGQIVLRTTGTGTKRDNDMYYAMVNHFDLSVQFPHLREAAGAGRVFCVLVVAREPSSRGRVTLDSTDPRVAPRIDLNFLSTEGDHRLLADGLRVGWELAQTPEIRDLAERVVLLDDKTIGSDDAVRDYVTGTVDSAYNPIGTARMGAAGDPMAVVDQSCAVHGIEGLYVADASVMPSMVRANLNLTTIMIGERVAALLRAS</sequence>
<dbReference type="Gene3D" id="3.50.50.60">
    <property type="entry name" value="FAD/NAD(P)-binding domain"/>
    <property type="match status" value="1"/>
</dbReference>
<keyword evidence="3" id="KW-0285">Flavoprotein</keyword>
<dbReference type="PROSITE" id="PS00624">
    <property type="entry name" value="GMC_OXRED_2"/>
    <property type="match status" value="1"/>
</dbReference>
<comment type="similarity">
    <text evidence="2">Belongs to the GMC oxidoreductase family.</text>
</comment>
<comment type="caution">
    <text evidence="8">The sequence shown here is derived from an EMBL/GenBank/DDBJ whole genome shotgun (WGS) entry which is preliminary data.</text>
</comment>
<dbReference type="SUPFAM" id="SSF54373">
    <property type="entry name" value="FAD-linked reductases, C-terminal domain"/>
    <property type="match status" value="1"/>
</dbReference>
<feature type="binding site" evidence="5">
    <location>
        <position position="84"/>
    </location>
    <ligand>
        <name>FAD</name>
        <dbReference type="ChEBI" id="CHEBI:57692"/>
    </ligand>
</feature>
<dbReference type="PANTHER" id="PTHR11552">
    <property type="entry name" value="GLUCOSE-METHANOL-CHOLINE GMC OXIDOREDUCTASE"/>
    <property type="match status" value="1"/>
</dbReference>
<evidence type="ECO:0000313" key="9">
    <source>
        <dbReference type="Proteomes" id="UP000622552"/>
    </source>
</evidence>
<keyword evidence="8" id="KW-0560">Oxidoreductase</keyword>
<dbReference type="EC" id="1.1.99.1" evidence="8"/>
<accession>A0A8J7GQG9</accession>
<organism evidence="8 9">
    <name type="scientific">Longispora fulva</name>
    <dbReference type="NCBI Taxonomy" id="619741"/>
    <lineage>
        <taxon>Bacteria</taxon>
        <taxon>Bacillati</taxon>
        <taxon>Actinomycetota</taxon>
        <taxon>Actinomycetes</taxon>
        <taxon>Micromonosporales</taxon>
        <taxon>Micromonosporaceae</taxon>
        <taxon>Longispora</taxon>
    </lineage>
</organism>
<evidence type="ECO:0000313" key="8">
    <source>
        <dbReference type="EMBL" id="MBG6141880.1"/>
    </source>
</evidence>
<evidence type="ECO:0000259" key="7">
    <source>
        <dbReference type="PROSITE" id="PS00624"/>
    </source>
</evidence>
<dbReference type="InterPro" id="IPR000172">
    <property type="entry name" value="GMC_OxRdtase_N"/>
</dbReference>
<dbReference type="PANTHER" id="PTHR11552:SF147">
    <property type="entry name" value="CHOLINE DEHYDROGENASE, MITOCHONDRIAL"/>
    <property type="match status" value="1"/>
</dbReference>
<dbReference type="GO" id="GO:0050660">
    <property type="term" value="F:flavin adenine dinucleotide binding"/>
    <property type="evidence" value="ECO:0007669"/>
    <property type="project" value="InterPro"/>
</dbReference>
<dbReference type="Pfam" id="PF05199">
    <property type="entry name" value="GMC_oxred_C"/>
    <property type="match status" value="1"/>
</dbReference>
<dbReference type="EMBL" id="JADOUF010000001">
    <property type="protein sequence ID" value="MBG6141880.1"/>
    <property type="molecule type" value="Genomic_DNA"/>
</dbReference>
<evidence type="ECO:0000256" key="3">
    <source>
        <dbReference type="ARBA" id="ARBA00022630"/>
    </source>
</evidence>
<evidence type="ECO:0000256" key="2">
    <source>
        <dbReference type="ARBA" id="ARBA00010790"/>
    </source>
</evidence>
<name>A0A8J7GQG9_9ACTN</name>
<keyword evidence="9" id="KW-1185">Reference proteome</keyword>
<feature type="binding site" evidence="5">
    <location>
        <position position="223"/>
    </location>
    <ligand>
        <name>FAD</name>
        <dbReference type="ChEBI" id="CHEBI:57692"/>
    </ligand>
</feature>
<evidence type="ECO:0000256" key="5">
    <source>
        <dbReference type="PIRSR" id="PIRSR000137-2"/>
    </source>
</evidence>